<dbReference type="PATRIC" id="fig|304371.9.peg.2030"/>
<keyword evidence="4 10" id="KW-0285">Flavoprotein</keyword>
<evidence type="ECO:0000256" key="3">
    <source>
        <dbReference type="ARBA" id="ARBA00022485"/>
    </source>
</evidence>
<dbReference type="Gene3D" id="3.30.70.20">
    <property type="match status" value="2"/>
</dbReference>
<dbReference type="PANTHER" id="PTHR43498:SF1">
    <property type="entry name" value="COB--COM HETERODISULFIDE REDUCTASE IRON-SULFUR SUBUNIT A"/>
    <property type="match status" value="1"/>
</dbReference>
<evidence type="ECO:0000313" key="12">
    <source>
        <dbReference type="EMBL" id="BAI62061.1"/>
    </source>
</evidence>
<comment type="similarity">
    <text evidence="2 10">Belongs to the HdrA family.</text>
</comment>
<dbReference type="InterPro" id="IPR039650">
    <property type="entry name" value="HdrA-like"/>
</dbReference>
<evidence type="ECO:0000256" key="6">
    <source>
        <dbReference type="ARBA" id="ARBA00022827"/>
    </source>
</evidence>
<organism evidence="12 13">
    <name type="scientific">Methanocella paludicola (strain DSM 17711 / JCM 13418 / NBRC 101707 / SANAE)</name>
    <dbReference type="NCBI Taxonomy" id="304371"/>
    <lineage>
        <taxon>Archaea</taxon>
        <taxon>Methanobacteriati</taxon>
        <taxon>Methanobacteriota</taxon>
        <taxon>Stenosarchaea group</taxon>
        <taxon>Methanomicrobia</taxon>
        <taxon>Methanocellales</taxon>
        <taxon>Methanocellaceae</taxon>
        <taxon>Methanocella</taxon>
    </lineage>
</organism>
<dbReference type="STRING" id="304371.MCP_1989"/>
<comment type="subunit">
    <text evidence="10">The ferredoxin:CoB-CoM heterodisulfide reductase is composed of three subunits; HdrA, HdrB and HdrC.</text>
</comment>
<dbReference type="Pfam" id="PF02662">
    <property type="entry name" value="FlpD"/>
    <property type="match status" value="1"/>
</dbReference>
<dbReference type="SUPFAM" id="SSF54862">
    <property type="entry name" value="4Fe-4S ferredoxins"/>
    <property type="match status" value="1"/>
</dbReference>
<dbReference type="PANTHER" id="PTHR43498">
    <property type="entry name" value="FERREDOXIN:COB-COM HETERODISULFIDE REDUCTASE SUBUNIT A"/>
    <property type="match status" value="1"/>
</dbReference>
<reference evidence="13" key="3">
    <citation type="journal article" date="2011" name="PLoS ONE">
        <title>Genome sequence of a mesophilic hydrogenotrophic methanogen Methanocella paludicola, the first cultivated representative of the order Methanocellales.</title>
        <authorList>
            <person name="Sakai S."/>
            <person name="Takaki Y."/>
            <person name="Shimamura S."/>
            <person name="Sekine M."/>
            <person name="Tajima T."/>
            <person name="Kosugi H."/>
            <person name="Ichikawa N."/>
            <person name="Tasumi E."/>
            <person name="Hiraki A.T."/>
            <person name="Shimizu A."/>
            <person name="Kato Y."/>
            <person name="Nishiko R."/>
            <person name="Mori K."/>
            <person name="Fujita N."/>
            <person name="Imachi H."/>
            <person name="Takai K."/>
        </authorList>
    </citation>
    <scope>NUCLEOTIDE SEQUENCE [LARGE SCALE GENOMIC DNA]</scope>
    <source>
        <strain evidence="13">DSM 17711 / JCM 13418 / NBRC 101707 / SANAE</strain>
    </source>
</reference>
<feature type="domain" description="4Fe-4S ferredoxin-type" evidence="11">
    <location>
        <begin position="283"/>
        <end position="312"/>
    </location>
</feature>
<dbReference type="InterPro" id="IPR003813">
    <property type="entry name" value="MvhD/FlpD"/>
</dbReference>
<comment type="function">
    <text evidence="10">Part of a complex that catalyzes the reversible reduction of CoM-S-S-CoB to the thiol-coenzymes H-S-CoM (coenzyme M) and H-S-CoB (coenzyme B).</text>
</comment>
<dbReference type="eggNOG" id="arCOG02236">
    <property type="taxonomic scope" value="Archaea"/>
</dbReference>
<keyword evidence="3 10" id="KW-0004">4Fe-4S</keyword>
<evidence type="ECO:0000256" key="10">
    <source>
        <dbReference type="RuleBase" id="RU366072"/>
    </source>
</evidence>
<dbReference type="OrthoDB" id="32867at2157"/>
<comment type="cofactor">
    <cofactor evidence="10">
        <name>[4Fe-4S] cluster</name>
        <dbReference type="ChEBI" id="CHEBI:49883"/>
    </cofactor>
</comment>
<dbReference type="GO" id="GO:0016491">
    <property type="term" value="F:oxidoreductase activity"/>
    <property type="evidence" value="ECO:0007669"/>
    <property type="project" value="UniProtKB-UniRule"/>
</dbReference>
<dbReference type="RefSeq" id="WP_012900735.1">
    <property type="nucleotide sequence ID" value="NC_013665.1"/>
</dbReference>
<dbReference type="Gene3D" id="3.40.50.720">
    <property type="entry name" value="NAD(P)-binding Rossmann-like Domain"/>
    <property type="match status" value="1"/>
</dbReference>
<name>D1Z039_METPS</name>
<proteinExistence type="inferred from homology"/>
<dbReference type="GeneID" id="8681851"/>
<feature type="domain" description="4Fe-4S ferredoxin-type" evidence="11">
    <location>
        <begin position="569"/>
        <end position="598"/>
    </location>
</feature>
<comment type="cofactor">
    <cofactor evidence="1 10">
        <name>FAD</name>
        <dbReference type="ChEBI" id="CHEBI:57692"/>
    </cofactor>
</comment>
<dbReference type="KEGG" id="mpd:MCP_1989"/>
<accession>D1Z039</accession>
<dbReference type="SUPFAM" id="SSF51905">
    <property type="entry name" value="FAD/NAD(P)-binding domain"/>
    <property type="match status" value="1"/>
</dbReference>
<dbReference type="InterPro" id="IPR017900">
    <property type="entry name" value="4Fe4S_Fe_S_CS"/>
</dbReference>
<dbReference type="UniPathway" id="UPA00647">
    <property type="reaction ID" value="UER00700"/>
</dbReference>
<dbReference type="Pfam" id="PF13237">
    <property type="entry name" value="Fer4_10"/>
    <property type="match status" value="1"/>
</dbReference>
<dbReference type="Pfam" id="PF12831">
    <property type="entry name" value="FAD_oxidored"/>
    <property type="match status" value="1"/>
</dbReference>
<dbReference type="InterPro" id="IPR036188">
    <property type="entry name" value="FAD/NAD-bd_sf"/>
</dbReference>
<evidence type="ECO:0000256" key="5">
    <source>
        <dbReference type="ARBA" id="ARBA00022723"/>
    </source>
</evidence>
<dbReference type="EMBL" id="AP011532">
    <property type="protein sequence ID" value="BAI62061.1"/>
    <property type="molecule type" value="Genomic_DNA"/>
</dbReference>
<feature type="domain" description="4Fe-4S ferredoxin-type" evidence="11">
    <location>
        <begin position="236"/>
        <end position="265"/>
    </location>
</feature>
<evidence type="ECO:0000256" key="9">
    <source>
        <dbReference type="ARBA" id="ARBA00023014"/>
    </source>
</evidence>
<dbReference type="PROSITE" id="PS00198">
    <property type="entry name" value="4FE4S_FER_1"/>
    <property type="match status" value="3"/>
</dbReference>
<dbReference type="GO" id="GO:0051539">
    <property type="term" value="F:4 iron, 4 sulfur cluster binding"/>
    <property type="evidence" value="ECO:0007669"/>
    <property type="project" value="UniProtKB-UniRule"/>
</dbReference>
<keyword evidence="6 10" id="KW-0274">FAD</keyword>
<reference evidence="12 13" key="1">
    <citation type="journal article" date="2007" name="Appl. Environ. Microbiol.">
        <title>Isolation of key methanogens for global methane emission from rice paddy fields: a novel isolate affiliated with the clone cluster rice cluster I.</title>
        <authorList>
            <person name="Sakai S."/>
            <person name="Imachi H."/>
            <person name="Sekiguchi Y."/>
            <person name="Ohashi A."/>
            <person name="Harada H."/>
            <person name="Kamagata Y."/>
        </authorList>
    </citation>
    <scope>NUCLEOTIDE SEQUENCE [LARGE SCALE GENOMIC DNA]</scope>
    <source>
        <strain evidence="13">DSM 17711 / JCM 13418 / NBRC 101707 / SANAE</strain>
    </source>
</reference>
<keyword evidence="13" id="KW-1185">Reference proteome</keyword>
<dbReference type="PROSITE" id="PS51379">
    <property type="entry name" value="4FE4S_FER_2"/>
    <property type="match status" value="4"/>
</dbReference>
<evidence type="ECO:0000259" key="11">
    <source>
        <dbReference type="PROSITE" id="PS51379"/>
    </source>
</evidence>
<evidence type="ECO:0000313" key="13">
    <source>
        <dbReference type="Proteomes" id="UP000001882"/>
    </source>
</evidence>
<evidence type="ECO:0000256" key="2">
    <source>
        <dbReference type="ARBA" id="ARBA00006561"/>
    </source>
</evidence>
<reference evidence="12 13" key="2">
    <citation type="journal article" date="2008" name="Int. J. Syst. Evol. Microbiol.">
        <title>Methanocella paludicola gen. nov., sp. nov., a methane-producing archaeon, the first isolate of the lineage 'Rice Cluster I', and proposal of the new archaeal order Methanocellales ord. nov.</title>
        <authorList>
            <person name="Sakai S."/>
            <person name="Imachi H."/>
            <person name="Hanada S."/>
            <person name="Ohashi A."/>
            <person name="Harada H."/>
            <person name="Kamagata Y."/>
        </authorList>
    </citation>
    <scope>NUCLEOTIDE SEQUENCE [LARGE SCALE GENOMIC DNA]</scope>
    <source>
        <strain evidence="13">DSM 17711 / JCM 13418 / NBRC 101707 / SANAE</strain>
    </source>
</reference>
<dbReference type="Pfam" id="PF13187">
    <property type="entry name" value="Fer4_9"/>
    <property type="match status" value="1"/>
</dbReference>
<keyword evidence="7 10" id="KW-0560">Oxidoreductase</keyword>
<keyword evidence="9 10" id="KW-0411">Iron-sulfur</keyword>
<dbReference type="Proteomes" id="UP000001882">
    <property type="component" value="Chromosome"/>
</dbReference>
<evidence type="ECO:0000256" key="7">
    <source>
        <dbReference type="ARBA" id="ARBA00023002"/>
    </source>
</evidence>
<protein>
    <recommendedName>
        <fullName evidence="10">CoB--CoM heterodisulfide reductase iron-sulfur subunit A</fullName>
        <ecNumber evidence="10">1.8.-.-</ecNumber>
    </recommendedName>
</protein>
<dbReference type="InterPro" id="IPR017896">
    <property type="entry name" value="4Fe4S_Fe-S-bd"/>
</dbReference>
<gene>
    <name evidence="12" type="primary">hdrA/mvhD</name>
    <name evidence="12" type="ordered locus">MCP_1989</name>
</gene>
<evidence type="ECO:0000256" key="1">
    <source>
        <dbReference type="ARBA" id="ARBA00001974"/>
    </source>
</evidence>
<dbReference type="GO" id="GO:0046872">
    <property type="term" value="F:metal ion binding"/>
    <property type="evidence" value="ECO:0007669"/>
    <property type="project" value="UniProtKB-KW"/>
</dbReference>
<dbReference type="Gene3D" id="3.50.50.60">
    <property type="entry name" value="FAD/NAD(P)-binding domain"/>
    <property type="match status" value="1"/>
</dbReference>
<sequence length="786" mass="84362">MRPATGVFICHCGDNIAGAVDIGRLKRAARAEGAECVEDYPYLCSAEGQALIKGRIREMGLERVVIASCSPIVHERTFRDCVKDAGLSPYLLDIANIREQCAWVPSEDPTARAIDQVRSSIYGIREARPLDNITITSEKSVIVVGGGIAGMTSALALAKQGIEVHLIEASPTIGGNMVKIGKVFSPDRLTEECAMCSLAPIMSEVARNKRIHIRTLSRIASIKGHAGDLTVTLASEPRHIDPKKCMSCGKCAQACPVTVKDEWNAMLSKRKAAYRPFPQAVPSSYTIDDKACKKCGSCVKACGAGAIDLSAEGTVETLHAGAVIVATGHREMDPTAKYEFGYGKYEGVYTQTELARLLAVNGPTSGRLEDPATGMAPRRIVMVQCVGSRDEKPGSIPYCSKICCMVALKHASYIRDHFPGTEVYICYTDIRAPGSYENYYREVQKKGVKFIRGRVAEVQREGPLVVKVEDTLGGGPMELETDMVVLSCALEPSSGTMQTAKALGIGLTPELFVKEKHPKLDPSSTTSRGIFVCGTAAGAKDITDSILQARAAASKAAELVNAPIDIEPKYAVIDHEKCTSCGACVKLCPYGAAYTNGRITIDPLSCIGLGGCILRCPEHAISLPSCSDEALYARIDGMLASGPRMIAFLDENIAYVAADNAGVNRVACPSSVRIIRLPSIMRLEPKHLIYALNNGASGVFLADGTTNSPEGAVKANVAKRVEELKKALAEGGIDPGRVFYYEAYLPHYRGLAARMERFEAALNNKDIIMPGQAEGCLDEMHEAQSL</sequence>
<keyword evidence="8 10" id="KW-0408">Iron</keyword>
<dbReference type="AlphaFoldDB" id="D1Z039"/>
<comment type="pathway">
    <text evidence="10">Cofactor metabolism; coenzyme M-coenzyme B heterodisulfide reduction; coenzyme B and coenzyme M from coenzyme M-coenzyme B heterodisulfide: step 1/1.</text>
</comment>
<dbReference type="InParanoid" id="D1Z039"/>
<feature type="domain" description="4Fe-4S ferredoxin-type" evidence="11">
    <location>
        <begin position="599"/>
        <end position="626"/>
    </location>
</feature>
<dbReference type="PRINTS" id="PR00411">
    <property type="entry name" value="PNDRDTASEI"/>
</dbReference>
<evidence type="ECO:0000256" key="4">
    <source>
        <dbReference type="ARBA" id="ARBA00022630"/>
    </source>
</evidence>
<keyword evidence="5 10" id="KW-0479">Metal-binding</keyword>
<evidence type="ECO:0000256" key="8">
    <source>
        <dbReference type="ARBA" id="ARBA00023004"/>
    </source>
</evidence>
<dbReference type="EC" id="1.8.-.-" evidence="10"/>